<dbReference type="AlphaFoldDB" id="A0A6A5KLG5"/>
<protein>
    <submittedName>
        <fullName evidence="1">Uncharacterized protein</fullName>
    </submittedName>
</protein>
<evidence type="ECO:0000313" key="1">
    <source>
        <dbReference type="EMBL" id="KAF1836431.1"/>
    </source>
</evidence>
<keyword evidence="2" id="KW-1185">Reference proteome</keyword>
<organism evidence="1 2">
    <name type="scientific">Decorospora gaudefroyi</name>
    <dbReference type="NCBI Taxonomy" id="184978"/>
    <lineage>
        <taxon>Eukaryota</taxon>
        <taxon>Fungi</taxon>
        <taxon>Dikarya</taxon>
        <taxon>Ascomycota</taxon>
        <taxon>Pezizomycotina</taxon>
        <taxon>Dothideomycetes</taxon>
        <taxon>Pleosporomycetidae</taxon>
        <taxon>Pleosporales</taxon>
        <taxon>Pleosporineae</taxon>
        <taxon>Pleosporaceae</taxon>
        <taxon>Decorospora</taxon>
    </lineage>
</organism>
<sequence length="175" mass="18773">MWLPVGAKSHIHVAKGRLFVATLHKRADRLLRTSRTQRHVQQLGESRGLCIAGDQGPALTDASWETNITMNSCSLSDRPPPSSILRVFLASGSLAGAVRNFVALPVSRATANCGALINCISKVPPRFCRSRGDVCFGTEPSPHYLNNQASTPVVESGVLNCNALWNLSPDSLAPT</sequence>
<proteinExistence type="predicted"/>
<name>A0A6A5KLG5_9PLEO</name>
<dbReference type="Proteomes" id="UP000800040">
    <property type="component" value="Unassembled WGS sequence"/>
</dbReference>
<dbReference type="EMBL" id="ML975273">
    <property type="protein sequence ID" value="KAF1836431.1"/>
    <property type="molecule type" value="Genomic_DNA"/>
</dbReference>
<reference evidence="1" key="1">
    <citation type="submission" date="2020-01" db="EMBL/GenBank/DDBJ databases">
        <authorList>
            <consortium name="DOE Joint Genome Institute"/>
            <person name="Haridas S."/>
            <person name="Albert R."/>
            <person name="Binder M."/>
            <person name="Bloem J."/>
            <person name="Labutti K."/>
            <person name="Salamov A."/>
            <person name="Andreopoulos B."/>
            <person name="Baker S.E."/>
            <person name="Barry K."/>
            <person name="Bills G."/>
            <person name="Bluhm B.H."/>
            <person name="Cannon C."/>
            <person name="Castanera R."/>
            <person name="Culley D.E."/>
            <person name="Daum C."/>
            <person name="Ezra D."/>
            <person name="Gonzalez J.B."/>
            <person name="Henrissat B."/>
            <person name="Kuo A."/>
            <person name="Liang C."/>
            <person name="Lipzen A."/>
            <person name="Lutzoni F."/>
            <person name="Magnuson J."/>
            <person name="Mondo S."/>
            <person name="Nolan M."/>
            <person name="Ohm R."/>
            <person name="Pangilinan J."/>
            <person name="Park H.-J."/>
            <person name="Ramirez L."/>
            <person name="Alfaro M."/>
            <person name="Sun H."/>
            <person name="Tritt A."/>
            <person name="Yoshinaga Y."/>
            <person name="Zwiers L.-H."/>
            <person name="Turgeon B.G."/>
            <person name="Goodwin S.B."/>
            <person name="Spatafora J.W."/>
            <person name="Crous P.W."/>
            <person name="Grigoriev I.V."/>
        </authorList>
    </citation>
    <scope>NUCLEOTIDE SEQUENCE</scope>
    <source>
        <strain evidence="1">P77</strain>
    </source>
</reference>
<gene>
    <name evidence="1" type="ORF">BDW02DRAFT_567013</name>
</gene>
<evidence type="ECO:0000313" key="2">
    <source>
        <dbReference type="Proteomes" id="UP000800040"/>
    </source>
</evidence>
<accession>A0A6A5KLG5</accession>